<dbReference type="EMBL" id="VOGB01000003">
    <property type="protein sequence ID" value="MQM72202.1"/>
    <property type="molecule type" value="Genomic_DNA"/>
</dbReference>
<comment type="subcellular location">
    <subcellularLocation>
        <location evidence="1">Cell membrane</location>
        <topology evidence="1">Multi-pass membrane protein</topology>
    </subcellularLocation>
</comment>
<accession>A0A6L5GQ64</accession>
<feature type="transmembrane region" description="Helical" evidence="7">
    <location>
        <begin position="194"/>
        <end position="214"/>
    </location>
</feature>
<feature type="transmembrane region" description="Helical" evidence="7">
    <location>
        <begin position="226"/>
        <end position="246"/>
    </location>
</feature>
<feature type="domain" description="EamA" evidence="8">
    <location>
        <begin position="62"/>
        <end position="187"/>
    </location>
</feature>
<feature type="domain" description="EamA" evidence="8">
    <location>
        <begin position="197"/>
        <end position="331"/>
    </location>
</feature>
<sequence>MLLRRHLDRAFHLGEVRTGGGSRRRLHSVFDRPLRSAPRPRGDRAVKTRFDIHNRRHAEGLLAAVIFARSTSFLLVKHCLTAFDVFNLLAVRFTIAAVLLVILFNRRLRGLKLITLARGAVLGVVFFAVMAGETIALSKTSSSTTALVESSAIMLVPFLTWAFFHDKPTRANVCAAVVAFVGVVFTIGQTGHIVLSPGILWCLGTAVIYALSVIVTDTLSKRDDAIALGVIQVAVMALCSVVATCLVESPTLAAPGSVWGNVLYLAVVCSVFGFAIQPYAQSGTTSDRASLFLAITPATATVLGVVILHETLTWLGAIGVALILSSFFLANRPPKWLRSY</sequence>
<dbReference type="InterPro" id="IPR000620">
    <property type="entry name" value="EamA_dom"/>
</dbReference>
<comment type="similarity">
    <text evidence="2">Belongs to the EamA transporter family.</text>
</comment>
<feature type="transmembrane region" description="Helical" evidence="7">
    <location>
        <begin position="82"/>
        <end position="104"/>
    </location>
</feature>
<keyword evidence="10" id="KW-1185">Reference proteome</keyword>
<dbReference type="SUPFAM" id="SSF103481">
    <property type="entry name" value="Multidrug resistance efflux transporter EmrE"/>
    <property type="match status" value="2"/>
</dbReference>
<feature type="transmembrane region" description="Helical" evidence="7">
    <location>
        <begin position="314"/>
        <end position="330"/>
    </location>
</feature>
<feature type="transmembrane region" description="Helical" evidence="7">
    <location>
        <begin position="258"/>
        <end position="277"/>
    </location>
</feature>
<evidence type="ECO:0000256" key="5">
    <source>
        <dbReference type="ARBA" id="ARBA00022989"/>
    </source>
</evidence>
<evidence type="ECO:0000313" key="9">
    <source>
        <dbReference type="EMBL" id="MQM72202.1"/>
    </source>
</evidence>
<evidence type="ECO:0000256" key="6">
    <source>
        <dbReference type="ARBA" id="ARBA00023136"/>
    </source>
</evidence>
<evidence type="ECO:0000256" key="2">
    <source>
        <dbReference type="ARBA" id="ARBA00007362"/>
    </source>
</evidence>
<evidence type="ECO:0000256" key="7">
    <source>
        <dbReference type="SAM" id="Phobius"/>
    </source>
</evidence>
<name>A0A6L5GQ64_9FIRM</name>
<dbReference type="PANTHER" id="PTHR42920:SF5">
    <property type="entry name" value="EAMA DOMAIN-CONTAINING PROTEIN"/>
    <property type="match status" value="1"/>
</dbReference>
<dbReference type="Proteomes" id="UP000473648">
    <property type="component" value="Unassembled WGS sequence"/>
</dbReference>
<evidence type="ECO:0000256" key="3">
    <source>
        <dbReference type="ARBA" id="ARBA00022475"/>
    </source>
</evidence>
<dbReference type="PANTHER" id="PTHR42920">
    <property type="entry name" value="OS03G0707200 PROTEIN-RELATED"/>
    <property type="match status" value="1"/>
</dbReference>
<gene>
    <name evidence="9" type="ORF">FRC53_01970</name>
</gene>
<dbReference type="GO" id="GO:0005886">
    <property type="term" value="C:plasma membrane"/>
    <property type="evidence" value="ECO:0007669"/>
    <property type="project" value="UniProtKB-SubCell"/>
</dbReference>
<evidence type="ECO:0000256" key="4">
    <source>
        <dbReference type="ARBA" id="ARBA00022692"/>
    </source>
</evidence>
<feature type="transmembrane region" description="Helical" evidence="7">
    <location>
        <begin position="116"/>
        <end position="138"/>
    </location>
</feature>
<organism evidence="9 10">
    <name type="scientific">Candidatus Pseudoramibacter fermentans</name>
    <dbReference type="NCBI Taxonomy" id="2594427"/>
    <lineage>
        <taxon>Bacteria</taxon>
        <taxon>Bacillati</taxon>
        <taxon>Bacillota</taxon>
        <taxon>Clostridia</taxon>
        <taxon>Eubacteriales</taxon>
        <taxon>Eubacteriaceae</taxon>
        <taxon>Pseudoramibacter</taxon>
    </lineage>
</organism>
<evidence type="ECO:0000256" key="1">
    <source>
        <dbReference type="ARBA" id="ARBA00004651"/>
    </source>
</evidence>
<keyword evidence="6 7" id="KW-0472">Membrane</keyword>
<feature type="transmembrane region" description="Helical" evidence="7">
    <location>
        <begin position="289"/>
        <end position="308"/>
    </location>
</feature>
<protein>
    <submittedName>
        <fullName evidence="9">DMT family transporter</fullName>
    </submittedName>
</protein>
<dbReference type="Pfam" id="PF00892">
    <property type="entry name" value="EamA"/>
    <property type="match status" value="2"/>
</dbReference>
<dbReference type="InterPro" id="IPR037185">
    <property type="entry name" value="EmrE-like"/>
</dbReference>
<dbReference type="InterPro" id="IPR051258">
    <property type="entry name" value="Diverse_Substrate_Transporter"/>
</dbReference>
<keyword evidence="3" id="KW-1003">Cell membrane</keyword>
<feature type="transmembrane region" description="Helical" evidence="7">
    <location>
        <begin position="144"/>
        <end position="164"/>
    </location>
</feature>
<feature type="transmembrane region" description="Helical" evidence="7">
    <location>
        <begin position="171"/>
        <end position="188"/>
    </location>
</feature>
<keyword evidence="5 7" id="KW-1133">Transmembrane helix</keyword>
<keyword evidence="4 7" id="KW-0812">Transmembrane</keyword>
<evidence type="ECO:0000259" key="8">
    <source>
        <dbReference type="Pfam" id="PF00892"/>
    </source>
</evidence>
<dbReference type="AlphaFoldDB" id="A0A6L5GQ64"/>
<evidence type="ECO:0000313" key="10">
    <source>
        <dbReference type="Proteomes" id="UP000473648"/>
    </source>
</evidence>
<proteinExistence type="inferred from homology"/>
<reference evidence="9" key="1">
    <citation type="journal article" date="2020" name="Appl. Environ. Microbiol.">
        <title>Medium-Chain Fatty Acid Synthesis by 'Candidatus Weimeria bifida' gen. nov., sp. nov., and 'Candidatus Pseudoramibacter fermentans' sp. nov.</title>
        <authorList>
            <person name="Scarborough M.J."/>
            <person name="Myers K.S."/>
            <person name="Donohue T.J."/>
            <person name="Noguera D.R."/>
        </authorList>
    </citation>
    <scope>NUCLEOTIDE SEQUENCE</scope>
    <source>
        <strain evidence="9">EUB1.1</strain>
    </source>
</reference>
<comment type="caution">
    <text evidence="9">The sequence shown here is derived from an EMBL/GenBank/DDBJ whole genome shotgun (WGS) entry which is preliminary data.</text>
</comment>